<evidence type="ECO:0000313" key="2">
    <source>
        <dbReference type="Proteomes" id="UP000789366"/>
    </source>
</evidence>
<gene>
    <name evidence="1" type="ORF">SPELUC_LOCUS14331</name>
</gene>
<protein>
    <submittedName>
        <fullName evidence="1">17401_t:CDS:1</fullName>
    </submittedName>
</protein>
<feature type="non-terminal residue" evidence="1">
    <location>
        <position position="1"/>
    </location>
</feature>
<sequence>VVREGGVGEGVEGGECLTERMGEVWEVKVGDDLREVDFAKERERLRTKYLQENK</sequence>
<dbReference type="EMBL" id="CAJVPW010041676">
    <property type="protein sequence ID" value="CAG8748760.1"/>
    <property type="molecule type" value="Genomic_DNA"/>
</dbReference>
<proteinExistence type="predicted"/>
<reference evidence="1" key="1">
    <citation type="submission" date="2021-06" db="EMBL/GenBank/DDBJ databases">
        <authorList>
            <person name="Kallberg Y."/>
            <person name="Tangrot J."/>
            <person name="Rosling A."/>
        </authorList>
    </citation>
    <scope>NUCLEOTIDE SEQUENCE</scope>
    <source>
        <strain evidence="1">28 12/20/2015</strain>
    </source>
</reference>
<organism evidence="1 2">
    <name type="scientific">Cetraspora pellucida</name>
    <dbReference type="NCBI Taxonomy" id="1433469"/>
    <lineage>
        <taxon>Eukaryota</taxon>
        <taxon>Fungi</taxon>
        <taxon>Fungi incertae sedis</taxon>
        <taxon>Mucoromycota</taxon>
        <taxon>Glomeromycotina</taxon>
        <taxon>Glomeromycetes</taxon>
        <taxon>Diversisporales</taxon>
        <taxon>Gigasporaceae</taxon>
        <taxon>Cetraspora</taxon>
    </lineage>
</organism>
<evidence type="ECO:0000313" key="1">
    <source>
        <dbReference type="EMBL" id="CAG8748760.1"/>
    </source>
</evidence>
<name>A0ACA9QK26_9GLOM</name>
<keyword evidence="2" id="KW-1185">Reference proteome</keyword>
<accession>A0ACA9QK26</accession>
<dbReference type="Proteomes" id="UP000789366">
    <property type="component" value="Unassembled WGS sequence"/>
</dbReference>
<comment type="caution">
    <text evidence="1">The sequence shown here is derived from an EMBL/GenBank/DDBJ whole genome shotgun (WGS) entry which is preliminary data.</text>
</comment>